<protein>
    <recommendedName>
        <fullName evidence="5">SWI5-dependent HO expression protein 3</fullName>
    </recommendedName>
</protein>
<dbReference type="STRING" id="225359.A0A2S4PZN0"/>
<feature type="region of interest" description="Disordered" evidence="2">
    <location>
        <begin position="1"/>
        <end position="59"/>
    </location>
</feature>
<organism evidence="3 4">
    <name type="scientific">Erysiphe pulchra</name>
    <dbReference type="NCBI Taxonomy" id="225359"/>
    <lineage>
        <taxon>Eukaryota</taxon>
        <taxon>Fungi</taxon>
        <taxon>Dikarya</taxon>
        <taxon>Ascomycota</taxon>
        <taxon>Pezizomycotina</taxon>
        <taxon>Leotiomycetes</taxon>
        <taxon>Erysiphales</taxon>
        <taxon>Erysiphaceae</taxon>
        <taxon>Erysiphe</taxon>
    </lineage>
</organism>
<gene>
    <name evidence="3" type="ORF">EPUL_001042</name>
</gene>
<comment type="caution">
    <text evidence="3">The sequence shown here is derived from an EMBL/GenBank/DDBJ whole genome shotgun (WGS) entry which is preliminary data.</text>
</comment>
<feature type="coiled-coil region" evidence="1">
    <location>
        <begin position="316"/>
        <end position="351"/>
    </location>
</feature>
<feature type="coiled-coil region" evidence="1">
    <location>
        <begin position="165"/>
        <end position="248"/>
    </location>
</feature>
<feature type="compositionally biased region" description="Polar residues" evidence="2">
    <location>
        <begin position="43"/>
        <end position="55"/>
    </location>
</feature>
<keyword evidence="4" id="KW-1185">Reference proteome</keyword>
<proteinExistence type="predicted"/>
<evidence type="ECO:0000313" key="4">
    <source>
        <dbReference type="Proteomes" id="UP000237438"/>
    </source>
</evidence>
<feature type="compositionally biased region" description="Low complexity" evidence="2">
    <location>
        <begin position="7"/>
        <end position="18"/>
    </location>
</feature>
<evidence type="ECO:0000256" key="1">
    <source>
        <dbReference type="SAM" id="Coils"/>
    </source>
</evidence>
<dbReference type="Proteomes" id="UP000237438">
    <property type="component" value="Unassembled WGS sequence"/>
</dbReference>
<reference evidence="3 4" key="1">
    <citation type="submission" date="2017-10" db="EMBL/GenBank/DDBJ databases">
        <title>Development of genomic resources for the powdery mildew, Erysiphe pulchra.</title>
        <authorList>
            <person name="Wadl P.A."/>
            <person name="Mack B.M."/>
            <person name="Moore G."/>
            <person name="Beltz S.B."/>
        </authorList>
    </citation>
    <scope>NUCLEOTIDE SEQUENCE [LARGE SCALE GENOMIC DNA]</scope>
    <source>
        <strain evidence="3">Cflorida</strain>
    </source>
</reference>
<name>A0A2S4PZN0_9PEZI</name>
<evidence type="ECO:0000313" key="3">
    <source>
        <dbReference type="EMBL" id="POS87466.1"/>
    </source>
</evidence>
<evidence type="ECO:0008006" key="5">
    <source>
        <dbReference type="Google" id="ProtNLM"/>
    </source>
</evidence>
<accession>A0A2S4PZN0</accession>
<dbReference type="EMBL" id="PEDP01000123">
    <property type="protein sequence ID" value="POS87466.1"/>
    <property type="molecule type" value="Genomic_DNA"/>
</dbReference>
<sequence length="379" mass="42991">MNALKESNTSSISKSSTKPYTNRTIRSVSTHSSQLGVIVPENNGHTENIDNSMPHSTRPETLYNSLNSKLPIYVSNATVFNGTNRNAQKHVSDFGPVLSYAGINSSNDVHLPSPRGETFTSSSVTSWNSAVGRAGLGGKSGRVIERLMGENDMLKRDLKIESLRAEEHKQAVKMAEGRMEALTAEYEGKLHDAAINKTLLKRKERQLTDLRQQVEIEKTKANAAQESERRWKEEIEKVESKAKRDVEEALNYAAMMEARNNTMTNHWKDQGLEVNRAVAKLSKEIEDIVLERKQDDERLNTLQGLCDQQATQFSEIVQERDAISKVYEEYKAMQEEALQNIKRVARKQEEESERILVHTTKTLHELKWALGLKKNERNQ</sequence>
<keyword evidence="1" id="KW-0175">Coiled coil</keyword>
<feature type="compositionally biased region" description="Polar residues" evidence="2">
    <location>
        <begin position="19"/>
        <end position="35"/>
    </location>
</feature>
<dbReference type="OrthoDB" id="3918393at2759"/>
<evidence type="ECO:0000256" key="2">
    <source>
        <dbReference type="SAM" id="MobiDB-lite"/>
    </source>
</evidence>
<dbReference type="AlphaFoldDB" id="A0A2S4PZN0"/>